<evidence type="ECO:0000256" key="3">
    <source>
        <dbReference type="ARBA" id="ARBA00005348"/>
    </source>
</evidence>
<dbReference type="PANTHER" id="PTHR10130">
    <property type="entry name" value="PEROXISOMAL TARGETING SIGNAL 1 RECEPTOR PEX5"/>
    <property type="match status" value="1"/>
</dbReference>
<dbReference type="Pfam" id="PF00515">
    <property type="entry name" value="TPR_1"/>
    <property type="match status" value="1"/>
</dbReference>
<dbReference type="PROSITE" id="PS50293">
    <property type="entry name" value="TPR_REGION"/>
    <property type="match status" value="1"/>
</dbReference>
<evidence type="ECO:0000256" key="5">
    <source>
        <dbReference type="ARBA" id="ARBA00022737"/>
    </source>
</evidence>
<evidence type="ECO:0000256" key="6">
    <source>
        <dbReference type="ARBA" id="ARBA00022803"/>
    </source>
</evidence>
<dbReference type="Gene3D" id="1.25.40.10">
    <property type="entry name" value="Tetratricopeptide repeat domain"/>
    <property type="match status" value="1"/>
</dbReference>
<evidence type="ECO:0000256" key="2">
    <source>
        <dbReference type="ARBA" id="ARBA00004496"/>
    </source>
</evidence>
<dbReference type="PROSITE" id="PS50005">
    <property type="entry name" value="TPR"/>
    <property type="match status" value="1"/>
</dbReference>
<dbReference type="EMBL" id="CM017708">
    <property type="protein sequence ID" value="TYG55644.1"/>
    <property type="molecule type" value="Genomic_DNA"/>
</dbReference>
<dbReference type="GO" id="GO:0005052">
    <property type="term" value="F:peroxisome matrix targeting signal-1 binding"/>
    <property type="evidence" value="ECO:0007669"/>
    <property type="project" value="TreeGrafter"/>
</dbReference>
<evidence type="ECO:0000313" key="10">
    <source>
        <dbReference type="Proteomes" id="UP000323506"/>
    </source>
</evidence>
<name>A0A5D2BE82_GOSDA</name>
<sequence>MGISYAYQALDLKPNYVRAWANMGISYTKQGMYEESIRYYVRALAMNPKADNAWQYLRTSLSCVSRNNMVEACDSRNLELLQEFPL</sequence>
<dbReference type="InterPro" id="IPR024111">
    <property type="entry name" value="PEX5/PEX5L"/>
</dbReference>
<protein>
    <submittedName>
        <fullName evidence="9">Uncharacterized protein</fullName>
    </submittedName>
</protein>
<keyword evidence="6 8" id="KW-0802">TPR repeat</keyword>
<dbReference type="InterPro" id="IPR011990">
    <property type="entry name" value="TPR-like_helical_dom_sf"/>
</dbReference>
<keyword evidence="4" id="KW-0963">Cytoplasm</keyword>
<dbReference type="PANTHER" id="PTHR10130:SF0">
    <property type="entry name" value="GH08708P"/>
    <property type="match status" value="1"/>
</dbReference>
<feature type="repeat" description="TPR" evidence="8">
    <location>
        <begin position="17"/>
        <end position="50"/>
    </location>
</feature>
<keyword evidence="5" id="KW-0677">Repeat</keyword>
<dbReference type="Proteomes" id="UP000323506">
    <property type="component" value="Chromosome D08"/>
</dbReference>
<evidence type="ECO:0000256" key="7">
    <source>
        <dbReference type="ARBA" id="ARBA00023140"/>
    </source>
</evidence>
<keyword evidence="7" id="KW-0576">Peroxisome</keyword>
<dbReference type="GO" id="GO:0005829">
    <property type="term" value="C:cytosol"/>
    <property type="evidence" value="ECO:0007669"/>
    <property type="project" value="TreeGrafter"/>
</dbReference>
<dbReference type="SUPFAM" id="SSF48452">
    <property type="entry name" value="TPR-like"/>
    <property type="match status" value="1"/>
</dbReference>
<dbReference type="SMART" id="SM00028">
    <property type="entry name" value="TPR"/>
    <property type="match status" value="1"/>
</dbReference>
<evidence type="ECO:0000256" key="8">
    <source>
        <dbReference type="PROSITE-ProRule" id="PRU00339"/>
    </source>
</evidence>
<reference evidence="9 10" key="1">
    <citation type="submission" date="2019-06" db="EMBL/GenBank/DDBJ databases">
        <title>WGS assembly of Gossypium darwinii.</title>
        <authorList>
            <person name="Chen Z.J."/>
            <person name="Sreedasyam A."/>
            <person name="Ando A."/>
            <person name="Song Q."/>
            <person name="De L."/>
            <person name="Hulse-Kemp A."/>
            <person name="Ding M."/>
            <person name="Ye W."/>
            <person name="Kirkbride R."/>
            <person name="Jenkins J."/>
            <person name="Plott C."/>
            <person name="Lovell J."/>
            <person name="Lin Y.-M."/>
            <person name="Vaughn R."/>
            <person name="Liu B."/>
            <person name="Li W."/>
            <person name="Simpson S."/>
            <person name="Scheffler B."/>
            <person name="Saski C."/>
            <person name="Grover C."/>
            <person name="Hu G."/>
            <person name="Conover J."/>
            <person name="Carlson J."/>
            <person name="Shu S."/>
            <person name="Boston L."/>
            <person name="Williams M."/>
            <person name="Peterson D."/>
            <person name="Mcgee K."/>
            <person name="Jones D."/>
            <person name="Wendel J."/>
            <person name="Stelly D."/>
            <person name="Grimwood J."/>
            <person name="Schmutz J."/>
        </authorList>
    </citation>
    <scope>NUCLEOTIDE SEQUENCE [LARGE SCALE GENOMIC DNA]</scope>
    <source>
        <strain evidence="9">1808015.09</strain>
    </source>
</reference>
<proteinExistence type="inferred from homology"/>
<accession>A0A5D2BE82</accession>
<dbReference type="GO" id="GO:0005778">
    <property type="term" value="C:peroxisomal membrane"/>
    <property type="evidence" value="ECO:0007669"/>
    <property type="project" value="TreeGrafter"/>
</dbReference>
<organism evidence="9 10">
    <name type="scientific">Gossypium darwinii</name>
    <name type="common">Darwin's cotton</name>
    <name type="synonym">Gossypium barbadense var. darwinii</name>
    <dbReference type="NCBI Taxonomy" id="34276"/>
    <lineage>
        <taxon>Eukaryota</taxon>
        <taxon>Viridiplantae</taxon>
        <taxon>Streptophyta</taxon>
        <taxon>Embryophyta</taxon>
        <taxon>Tracheophyta</taxon>
        <taxon>Spermatophyta</taxon>
        <taxon>Magnoliopsida</taxon>
        <taxon>eudicotyledons</taxon>
        <taxon>Gunneridae</taxon>
        <taxon>Pentapetalae</taxon>
        <taxon>rosids</taxon>
        <taxon>malvids</taxon>
        <taxon>Malvales</taxon>
        <taxon>Malvaceae</taxon>
        <taxon>Malvoideae</taxon>
        <taxon>Gossypium</taxon>
    </lineage>
</organism>
<evidence type="ECO:0000256" key="1">
    <source>
        <dbReference type="ARBA" id="ARBA00004275"/>
    </source>
</evidence>
<comment type="subcellular location">
    <subcellularLocation>
        <location evidence="2">Cytoplasm</location>
    </subcellularLocation>
    <subcellularLocation>
        <location evidence="1">Peroxisome</location>
    </subcellularLocation>
</comment>
<keyword evidence="10" id="KW-1185">Reference proteome</keyword>
<dbReference type="GO" id="GO:0016560">
    <property type="term" value="P:protein import into peroxisome matrix, docking"/>
    <property type="evidence" value="ECO:0007669"/>
    <property type="project" value="TreeGrafter"/>
</dbReference>
<gene>
    <name evidence="9" type="ORF">ES288_D08G000500v1</name>
</gene>
<comment type="similarity">
    <text evidence="3">Belongs to the peroxisomal targeting signal receptor family.</text>
</comment>
<evidence type="ECO:0000313" key="9">
    <source>
        <dbReference type="EMBL" id="TYG55644.1"/>
    </source>
</evidence>
<dbReference type="AlphaFoldDB" id="A0A5D2BE82"/>
<evidence type="ECO:0000256" key="4">
    <source>
        <dbReference type="ARBA" id="ARBA00022490"/>
    </source>
</evidence>
<dbReference type="InterPro" id="IPR019734">
    <property type="entry name" value="TPR_rpt"/>
</dbReference>